<protein>
    <submittedName>
        <fullName evidence="1">Uncharacterized protein</fullName>
    </submittedName>
</protein>
<evidence type="ECO:0000313" key="2">
    <source>
        <dbReference type="Proteomes" id="UP000320762"/>
    </source>
</evidence>
<reference evidence="1 2" key="1">
    <citation type="journal article" date="2019" name="New Phytol.">
        <title>Comparative genomics reveals unique wood-decay strategies and fruiting body development in the Schizophyllaceae.</title>
        <authorList>
            <person name="Almasi E."/>
            <person name="Sahu N."/>
            <person name="Krizsan K."/>
            <person name="Balint B."/>
            <person name="Kovacs G.M."/>
            <person name="Kiss B."/>
            <person name="Cseklye J."/>
            <person name="Drula E."/>
            <person name="Henrissat B."/>
            <person name="Nagy I."/>
            <person name="Chovatia M."/>
            <person name="Adam C."/>
            <person name="LaButti K."/>
            <person name="Lipzen A."/>
            <person name="Riley R."/>
            <person name="Grigoriev I.V."/>
            <person name="Nagy L.G."/>
        </authorList>
    </citation>
    <scope>NUCLEOTIDE SEQUENCE [LARGE SCALE GENOMIC DNA]</scope>
    <source>
        <strain evidence="1 2">NL-1724</strain>
    </source>
</reference>
<dbReference type="EMBL" id="VDMD01000026">
    <property type="protein sequence ID" value="TRM59744.1"/>
    <property type="molecule type" value="Genomic_DNA"/>
</dbReference>
<name>A0A550C4M4_9AGAR</name>
<dbReference type="AlphaFoldDB" id="A0A550C4M4"/>
<gene>
    <name evidence="1" type="ORF">BD626DRAFT_539201</name>
</gene>
<sequence>MAARRVSAESQVVNTGELLLNIFEHMDGYSHAEVHWLEWPAGNRAPAQAPMVSSVSRTWRDTRYGQLASRGEHVVIDVRDDGLLPDGQMERLAAYLERGGGRGPVYVTFYLRAVFSQYRPAFHATSAVTRAYVQALSVHAHRWPLLCALSALHALEVIVGESVQHTADDVENVDEILHQYPDSAFFESIRVPTLTCVSIFSRSILQVPTPWAESVRNLTLVAQHHLSNIFEILRACPHLRFLRLEEPDNASEVSITAPATPLGLDHLETVSLQILGSHLPVVLNALAGTSVRDLAIWSVHDDDSYAWAPPPASVTSLTVGIRLTPAQALTLLNLHNLEKLVMVNLLEVSMDSQNEALPPIDGSFISALAHGRLPHLSLLDLGLQTWDMSAQRAYELYQVLQSRIHHPPAGVSPLKSAYISVLTCGSHNSPQTALLASLAGPVTLRHSWVCADCFADPWNLSQPSSGWSKSGENQSLWAAGVSYAWSEASNNGWGVPSDSGSSNSA</sequence>
<proteinExistence type="predicted"/>
<organism evidence="1 2">
    <name type="scientific">Schizophyllum amplum</name>
    <dbReference type="NCBI Taxonomy" id="97359"/>
    <lineage>
        <taxon>Eukaryota</taxon>
        <taxon>Fungi</taxon>
        <taxon>Dikarya</taxon>
        <taxon>Basidiomycota</taxon>
        <taxon>Agaricomycotina</taxon>
        <taxon>Agaricomycetes</taxon>
        <taxon>Agaricomycetidae</taxon>
        <taxon>Agaricales</taxon>
        <taxon>Schizophyllaceae</taxon>
        <taxon>Schizophyllum</taxon>
    </lineage>
</organism>
<accession>A0A550C4M4</accession>
<comment type="caution">
    <text evidence="1">The sequence shown here is derived from an EMBL/GenBank/DDBJ whole genome shotgun (WGS) entry which is preliminary data.</text>
</comment>
<evidence type="ECO:0000313" key="1">
    <source>
        <dbReference type="EMBL" id="TRM59744.1"/>
    </source>
</evidence>
<keyword evidence="2" id="KW-1185">Reference proteome</keyword>
<dbReference type="Proteomes" id="UP000320762">
    <property type="component" value="Unassembled WGS sequence"/>
</dbReference>